<dbReference type="SUPFAM" id="SSF75304">
    <property type="entry name" value="Amidase signature (AS) enzymes"/>
    <property type="match status" value="1"/>
</dbReference>
<evidence type="ECO:0000313" key="4">
    <source>
        <dbReference type="EMBL" id="TFZ02803.1"/>
    </source>
</evidence>
<dbReference type="PANTHER" id="PTHR11895:SF7">
    <property type="entry name" value="GLUTAMYL-TRNA(GLN) AMIDOTRANSFERASE SUBUNIT A, MITOCHONDRIAL"/>
    <property type="match status" value="1"/>
</dbReference>
<evidence type="ECO:0000256" key="2">
    <source>
        <dbReference type="SAM" id="MobiDB-lite"/>
    </source>
</evidence>
<dbReference type="Pfam" id="PF01425">
    <property type="entry name" value="Amidase"/>
    <property type="match status" value="1"/>
</dbReference>
<dbReference type="RefSeq" id="WP_135264327.1">
    <property type="nucleotide sequence ID" value="NZ_SMLM01000002.1"/>
</dbReference>
<evidence type="ECO:0000259" key="3">
    <source>
        <dbReference type="Pfam" id="PF01425"/>
    </source>
</evidence>
<comment type="similarity">
    <text evidence="1">Belongs to the amidase family.</text>
</comment>
<reference evidence="4 5" key="1">
    <citation type="submission" date="2019-03" db="EMBL/GenBank/DDBJ databases">
        <title>Ramlibacter henchirensis DSM 14656, whole genome shotgun sequence.</title>
        <authorList>
            <person name="Zhang X."/>
            <person name="Feng G."/>
            <person name="Zhu H."/>
        </authorList>
    </citation>
    <scope>NUCLEOTIDE SEQUENCE [LARGE SCALE GENOMIC DNA]</scope>
    <source>
        <strain evidence="4 5">DSM 14656</strain>
    </source>
</reference>
<dbReference type="InterPro" id="IPR000120">
    <property type="entry name" value="Amidase"/>
</dbReference>
<feature type="region of interest" description="Disordered" evidence="2">
    <location>
        <begin position="131"/>
        <end position="155"/>
    </location>
</feature>
<dbReference type="Gene3D" id="3.90.1300.10">
    <property type="entry name" value="Amidase signature (AS) domain"/>
    <property type="match status" value="1"/>
</dbReference>
<dbReference type="GO" id="GO:0003824">
    <property type="term" value="F:catalytic activity"/>
    <property type="evidence" value="ECO:0007669"/>
    <property type="project" value="InterPro"/>
</dbReference>
<dbReference type="OrthoDB" id="9811471at2"/>
<evidence type="ECO:0000256" key="1">
    <source>
        <dbReference type="ARBA" id="ARBA00009199"/>
    </source>
</evidence>
<dbReference type="EMBL" id="SMLM01000002">
    <property type="protein sequence ID" value="TFZ02803.1"/>
    <property type="molecule type" value="Genomic_DNA"/>
</dbReference>
<proteinExistence type="inferred from homology"/>
<protein>
    <submittedName>
        <fullName evidence="4">Amidase</fullName>
    </submittedName>
</protein>
<dbReference type="PANTHER" id="PTHR11895">
    <property type="entry name" value="TRANSAMIDASE"/>
    <property type="match status" value="1"/>
</dbReference>
<sequence length="499" mass="52913">MSEDEYMRHDGLGLAALLAGGEVSSAELMAAAVSLAKQRAAGLNLLVQERFEESLQLAQRWQPRGVFGGIPFLLKDSGIAATRFPTTLGSRLFRGTEHPRNATLVDRFEQAGLIPFARTAVPELCMAPTTEAAANGGPTRNPWDPERSAGGSSGGSAAAVATRIVPIAHGTDGGGSIRIPAACCGVYGLKASRGLLPEGPLRGEGWGGLSSQGVLTRSVRDSAAVLDAVAGRETGAPYAAPGDPGSYLDAVRKGPGKRLRIAVWREGWNALPIDGVPQAAVDHAARLCRELGHETMNTPLPQGVDYDGFIEALIDVMATNIAVSSDARLNALGRSLQPGDLEPAMMEGYERGKRLTATRYVECISHFHALGRVLEGFMAEGGFDLVLTPALARLPACLGELSMRGPSFADFRRNVARYTPFLAVINAAGLPAACLPLSWTEASLPVATQLIGRFGREDLLLAISAQLEQLAPWSGRVPPTHRRWKPPTINFPFAMDSKS</sequence>
<name>A0A4Z0BU33_9BURK</name>
<gene>
    <name evidence="4" type="ORF">EZ313_16305</name>
</gene>
<dbReference type="InterPro" id="IPR036928">
    <property type="entry name" value="AS_sf"/>
</dbReference>
<accession>A0A4Z0BU33</accession>
<dbReference type="PROSITE" id="PS00571">
    <property type="entry name" value="AMIDASES"/>
    <property type="match status" value="1"/>
</dbReference>
<dbReference type="InterPro" id="IPR023631">
    <property type="entry name" value="Amidase_dom"/>
</dbReference>
<keyword evidence="5" id="KW-1185">Reference proteome</keyword>
<dbReference type="Proteomes" id="UP000298180">
    <property type="component" value="Unassembled WGS sequence"/>
</dbReference>
<dbReference type="AlphaFoldDB" id="A0A4Z0BU33"/>
<feature type="domain" description="Amidase" evidence="3">
    <location>
        <begin position="36"/>
        <end position="461"/>
    </location>
</feature>
<dbReference type="InterPro" id="IPR020556">
    <property type="entry name" value="Amidase_CS"/>
</dbReference>
<evidence type="ECO:0000313" key="5">
    <source>
        <dbReference type="Proteomes" id="UP000298180"/>
    </source>
</evidence>
<organism evidence="4 5">
    <name type="scientific">Ramlibacter henchirensis</name>
    <dbReference type="NCBI Taxonomy" id="204072"/>
    <lineage>
        <taxon>Bacteria</taxon>
        <taxon>Pseudomonadati</taxon>
        <taxon>Pseudomonadota</taxon>
        <taxon>Betaproteobacteria</taxon>
        <taxon>Burkholderiales</taxon>
        <taxon>Comamonadaceae</taxon>
        <taxon>Ramlibacter</taxon>
    </lineage>
</organism>
<comment type="caution">
    <text evidence="4">The sequence shown here is derived from an EMBL/GenBank/DDBJ whole genome shotgun (WGS) entry which is preliminary data.</text>
</comment>